<dbReference type="HOGENOM" id="CLU_034547_0_2_6"/>
<dbReference type="EMBL" id="CP003541">
    <property type="protein sequence ID" value="AFP83563.1"/>
    <property type="molecule type" value="Genomic_DNA"/>
</dbReference>
<evidence type="ECO:0000313" key="9">
    <source>
        <dbReference type="Proteomes" id="UP000003932"/>
    </source>
</evidence>
<comment type="subunit">
    <text evidence="7">Homotetramer.</text>
</comment>
<dbReference type="GO" id="GO:0004107">
    <property type="term" value="F:chorismate synthase activity"/>
    <property type="evidence" value="ECO:0007669"/>
    <property type="project" value="UniProtKB-UniRule"/>
</dbReference>
<evidence type="ECO:0000256" key="4">
    <source>
        <dbReference type="ARBA" id="ARBA00022605"/>
    </source>
</evidence>
<dbReference type="STRING" id="1202536.A33U_0105"/>
<dbReference type="AlphaFoldDB" id="J7GYB1"/>
<feature type="binding site" evidence="7">
    <location>
        <position position="271"/>
    </location>
    <ligand>
        <name>FMN</name>
        <dbReference type="ChEBI" id="CHEBI:58210"/>
    </ligand>
</feature>
<evidence type="ECO:0000313" key="8">
    <source>
        <dbReference type="EMBL" id="AFP83563.1"/>
    </source>
</evidence>
<dbReference type="InterPro" id="IPR020541">
    <property type="entry name" value="Chorismate_synthase_CS"/>
</dbReference>
<gene>
    <name evidence="7 8" type="primary">aroC</name>
    <name evidence="8" type="ORF">A33U_0105</name>
</gene>
<feature type="binding site" evidence="7">
    <location>
        <position position="312"/>
    </location>
    <ligand>
        <name>FMN</name>
        <dbReference type="ChEBI" id="CHEBI:58210"/>
    </ligand>
</feature>
<proteinExistence type="inferred from homology"/>
<keyword evidence="7" id="KW-0521">NADP</keyword>
<dbReference type="InterPro" id="IPR035904">
    <property type="entry name" value="Chorismate_synth_AroC_sf"/>
</dbReference>
<dbReference type="GO" id="GO:0009073">
    <property type="term" value="P:aromatic amino acid family biosynthetic process"/>
    <property type="evidence" value="ECO:0007669"/>
    <property type="project" value="UniProtKB-KW"/>
</dbReference>
<dbReference type="UniPathway" id="UPA00053">
    <property type="reaction ID" value="UER00090"/>
</dbReference>
<dbReference type="InterPro" id="IPR000453">
    <property type="entry name" value="Chorismate_synth"/>
</dbReference>
<comment type="catalytic activity">
    <reaction evidence="7">
        <text>5-O-(1-carboxyvinyl)-3-phosphoshikimate = chorismate + phosphate</text>
        <dbReference type="Rhea" id="RHEA:21020"/>
        <dbReference type="ChEBI" id="CHEBI:29748"/>
        <dbReference type="ChEBI" id="CHEBI:43474"/>
        <dbReference type="ChEBI" id="CHEBI:57701"/>
        <dbReference type="EC" id="4.2.3.5"/>
    </reaction>
</comment>
<evidence type="ECO:0000256" key="2">
    <source>
        <dbReference type="ARBA" id="ARBA00008014"/>
    </source>
</evidence>
<keyword evidence="4 7" id="KW-0028">Amino-acid biosynthesis</keyword>
<dbReference type="PROSITE" id="PS00789">
    <property type="entry name" value="CHORISMATE_SYNTHASE_3"/>
    <property type="match status" value="1"/>
</dbReference>
<feature type="binding site" evidence="7">
    <location>
        <begin position="233"/>
        <end position="234"/>
    </location>
    <ligand>
        <name>FMN</name>
        <dbReference type="ChEBI" id="CHEBI:58210"/>
    </ligand>
</feature>
<keyword evidence="7" id="KW-0288">FMN</keyword>
<comment type="function">
    <text evidence="7">Catalyzes the anti-1,4-elimination of the C-3 phosphate and the C-6 proR hydrogen from 5-enolpyruvylshikimate-3-phosphate (EPSP) to yield chorismate, which is the branch point compound that serves as the starting substrate for the three terminal pathways of aromatic amino acid biosynthesis. This reaction introduces a second double bond into the aromatic ring system.</text>
</comment>
<reference evidence="8 9" key="1">
    <citation type="journal article" date="2012" name="Mol. Biol. Evol.">
        <title>Genome reduction and co-evolution between the primary and secondary bacterial symbionts of psyllids.</title>
        <authorList>
            <person name="Sloan D.B."/>
            <person name="Moran N.A."/>
        </authorList>
    </citation>
    <scope>NUCLEOTIDE SEQUENCE [LARGE SCALE GENOMIC DNA]</scope>
    <source>
        <strain evidence="8 9">CE</strain>
    </source>
</reference>
<comment type="pathway">
    <text evidence="1 7">Metabolic intermediate biosynthesis; chorismate biosynthesis; chorismate from D-erythrose 4-phosphate and phosphoenolpyruvate: step 7/7.</text>
</comment>
<keyword evidence="7" id="KW-0274">FAD</keyword>
<dbReference type="Proteomes" id="UP000003932">
    <property type="component" value="Chromosome"/>
</dbReference>
<dbReference type="OrthoDB" id="9771806at2"/>
<evidence type="ECO:0000256" key="3">
    <source>
        <dbReference type="ARBA" id="ARBA00013036"/>
    </source>
</evidence>
<feature type="binding site" evidence="7">
    <location>
        <begin position="123"/>
        <end position="125"/>
    </location>
    <ligand>
        <name>FMN</name>
        <dbReference type="ChEBI" id="CHEBI:58210"/>
    </ligand>
</feature>
<name>J7GYB1_CARRU</name>
<dbReference type="GO" id="GO:0009423">
    <property type="term" value="P:chorismate biosynthetic process"/>
    <property type="evidence" value="ECO:0007669"/>
    <property type="project" value="UniProtKB-UniRule"/>
</dbReference>
<dbReference type="CDD" id="cd07304">
    <property type="entry name" value="Chorismate_synthase"/>
    <property type="match status" value="1"/>
</dbReference>
<dbReference type="NCBIfam" id="TIGR00033">
    <property type="entry name" value="aroC"/>
    <property type="match status" value="1"/>
</dbReference>
<keyword evidence="7" id="KW-0285">Flavoprotein</keyword>
<dbReference type="RefSeq" id="WP_014886864.1">
    <property type="nucleotide sequence ID" value="NC_018414.1"/>
</dbReference>
<feature type="binding site" evidence="7">
    <location>
        <position position="46"/>
    </location>
    <ligand>
        <name>NADP(+)</name>
        <dbReference type="ChEBI" id="CHEBI:58349"/>
    </ligand>
</feature>
<dbReference type="PANTHER" id="PTHR21085:SF0">
    <property type="entry name" value="CHORISMATE SYNTHASE"/>
    <property type="match status" value="1"/>
</dbReference>
<dbReference type="PATRIC" id="fig|1202536.3.peg.88"/>
<dbReference type="GO" id="GO:0005829">
    <property type="term" value="C:cytosol"/>
    <property type="evidence" value="ECO:0007669"/>
    <property type="project" value="TreeGrafter"/>
</dbReference>
<dbReference type="Pfam" id="PF01264">
    <property type="entry name" value="Chorismate_synt"/>
    <property type="match status" value="1"/>
</dbReference>
<evidence type="ECO:0000256" key="5">
    <source>
        <dbReference type="ARBA" id="ARBA00023141"/>
    </source>
</evidence>
<dbReference type="EC" id="4.2.3.5" evidence="3 7"/>
<comment type="cofactor">
    <cofactor evidence="7">
        <name>FMNH2</name>
        <dbReference type="ChEBI" id="CHEBI:57618"/>
    </cofactor>
    <text evidence="7">Reduced FMN (FMNH(2)).</text>
</comment>
<dbReference type="NCBIfam" id="NF003793">
    <property type="entry name" value="PRK05382.1"/>
    <property type="match status" value="1"/>
</dbReference>
<sequence length="344" mass="39102">MNNYGDNIKITTFGESHGVFIGAVLDGFFSNKFIYEKNIQKELNLRKPFTSLFSTQRKELDKVKIITGVFNNKTTGAPILLIIKNNDKKSFDYKNISSNFRPGHSDYTYFKKYKFRDFRGGGRSSARETATRVASSSIFKNYIYNKGIKIRSYIKKIGAIKIKFNSWNYIKNRFYINIIYLNDIKEYINYCKNTCNSLSAEIITIINGILPGIGEPIYDKLDSNIANYLISINAVKSIEIGLNLKKKNSFIIKDEIISNGFLSNNNGGILGGISNGQPLIIKTLFKPTSSTSKKIKTINEKNLILFSKTYGRHDPCVGLRAIPIIESMLSTIIINFILKNKKYE</sequence>
<dbReference type="GO" id="GO:0010181">
    <property type="term" value="F:FMN binding"/>
    <property type="evidence" value="ECO:0007669"/>
    <property type="project" value="TreeGrafter"/>
</dbReference>
<dbReference type="Gene3D" id="3.60.150.10">
    <property type="entry name" value="Chorismate synthase AroC"/>
    <property type="match status" value="1"/>
</dbReference>
<evidence type="ECO:0000256" key="1">
    <source>
        <dbReference type="ARBA" id="ARBA00005044"/>
    </source>
</evidence>
<evidence type="ECO:0000256" key="6">
    <source>
        <dbReference type="ARBA" id="ARBA00023239"/>
    </source>
</evidence>
<dbReference type="SUPFAM" id="SSF103263">
    <property type="entry name" value="Chorismate synthase, AroC"/>
    <property type="match status" value="1"/>
</dbReference>
<keyword evidence="5 7" id="KW-0057">Aromatic amino acid biosynthesis</keyword>
<organism evidence="8 9">
    <name type="scientific">Candidatus Carsonella ruddii CE isolate Thao2000</name>
    <dbReference type="NCBI Taxonomy" id="1202536"/>
    <lineage>
        <taxon>Bacteria</taxon>
        <taxon>Pseudomonadati</taxon>
        <taxon>Pseudomonadota</taxon>
        <taxon>Gammaproteobacteria</taxon>
        <taxon>Oceanospirillales</taxon>
        <taxon>Halomonadaceae</taxon>
        <taxon>Zymobacter group</taxon>
        <taxon>Candidatus Carsonella</taxon>
    </lineage>
</organism>
<protein>
    <recommendedName>
        <fullName evidence="3 7">Chorismate synthase</fullName>
        <shortName evidence="7">CS</shortName>
        <ecNumber evidence="3 7">4.2.3.5</ecNumber>
    </recommendedName>
    <alternativeName>
        <fullName evidence="7">5-enolpyruvylshikimate-3-phosphate phospholyase</fullName>
    </alternativeName>
</protein>
<feature type="binding site" evidence="7">
    <location>
        <begin position="286"/>
        <end position="290"/>
    </location>
    <ligand>
        <name>FMN</name>
        <dbReference type="ChEBI" id="CHEBI:58210"/>
    </ligand>
</feature>
<dbReference type="KEGG" id="cru:A33U_0105"/>
<dbReference type="PANTHER" id="PTHR21085">
    <property type="entry name" value="CHORISMATE SYNTHASE"/>
    <property type="match status" value="1"/>
</dbReference>
<dbReference type="HAMAP" id="MF_00300">
    <property type="entry name" value="Chorismate_synth"/>
    <property type="match status" value="1"/>
</dbReference>
<accession>J7GYB1</accession>
<comment type="caution">
    <text evidence="7">Lacks conserved residue(s) required for the propagation of feature annotation.</text>
</comment>
<evidence type="ECO:0000256" key="7">
    <source>
        <dbReference type="HAMAP-Rule" id="MF_00300"/>
    </source>
</evidence>
<comment type="similarity">
    <text evidence="2 7">Belongs to the chorismate synthase family.</text>
</comment>
<dbReference type="PIRSF" id="PIRSF001456">
    <property type="entry name" value="Chorismate_synth"/>
    <property type="match status" value="1"/>
</dbReference>
<dbReference type="GO" id="GO:0008652">
    <property type="term" value="P:amino acid biosynthetic process"/>
    <property type="evidence" value="ECO:0007669"/>
    <property type="project" value="UniProtKB-KW"/>
</dbReference>
<keyword evidence="6 7" id="KW-0456">Lyase</keyword>